<sequence>MHASRLEAEVPRIIQRVITSALMPLKASIDAFTTILEVWERGHGATDVVMALKVGDVEVRKDMDHMKADIASDELEAKMDEKLLGEHKKVVYEELTNLEGAMFKTTGHASLRDVFMVGSSGAKIDAPLCTDAPTDAVTEMQTSPRLSLAGWPFNSIFVVLLTILF</sequence>
<gene>
    <name evidence="1" type="ORF">H5410_051188</name>
</gene>
<accession>A0A9J5WXI7</accession>
<proteinExistence type="predicted"/>
<keyword evidence="2" id="KW-1185">Reference proteome</keyword>
<comment type="caution">
    <text evidence="1">The sequence shown here is derived from an EMBL/GenBank/DDBJ whole genome shotgun (WGS) entry which is preliminary data.</text>
</comment>
<dbReference type="AlphaFoldDB" id="A0A9J5WXI7"/>
<protein>
    <submittedName>
        <fullName evidence="1">Uncharacterized protein</fullName>
    </submittedName>
</protein>
<reference evidence="1 2" key="1">
    <citation type="submission" date="2020-09" db="EMBL/GenBank/DDBJ databases">
        <title>De no assembly of potato wild relative species, Solanum commersonii.</title>
        <authorList>
            <person name="Cho K."/>
        </authorList>
    </citation>
    <scope>NUCLEOTIDE SEQUENCE [LARGE SCALE GENOMIC DNA]</scope>
    <source>
        <strain evidence="1">LZ3.2</strain>
        <tissue evidence="1">Leaf</tissue>
    </source>
</reference>
<name>A0A9J5WXI7_SOLCO</name>
<dbReference type="Proteomes" id="UP000824120">
    <property type="component" value="Chromosome 10"/>
</dbReference>
<organism evidence="1 2">
    <name type="scientific">Solanum commersonii</name>
    <name type="common">Commerson's wild potato</name>
    <name type="synonym">Commerson's nightshade</name>
    <dbReference type="NCBI Taxonomy" id="4109"/>
    <lineage>
        <taxon>Eukaryota</taxon>
        <taxon>Viridiplantae</taxon>
        <taxon>Streptophyta</taxon>
        <taxon>Embryophyta</taxon>
        <taxon>Tracheophyta</taxon>
        <taxon>Spermatophyta</taxon>
        <taxon>Magnoliopsida</taxon>
        <taxon>eudicotyledons</taxon>
        <taxon>Gunneridae</taxon>
        <taxon>Pentapetalae</taxon>
        <taxon>asterids</taxon>
        <taxon>lamiids</taxon>
        <taxon>Solanales</taxon>
        <taxon>Solanaceae</taxon>
        <taxon>Solanoideae</taxon>
        <taxon>Solaneae</taxon>
        <taxon>Solanum</taxon>
    </lineage>
</organism>
<dbReference type="EMBL" id="JACXVP010000010">
    <property type="protein sequence ID" value="KAG5580561.1"/>
    <property type="molecule type" value="Genomic_DNA"/>
</dbReference>
<evidence type="ECO:0000313" key="1">
    <source>
        <dbReference type="EMBL" id="KAG5580561.1"/>
    </source>
</evidence>
<evidence type="ECO:0000313" key="2">
    <source>
        <dbReference type="Proteomes" id="UP000824120"/>
    </source>
</evidence>